<evidence type="ECO:0000313" key="1">
    <source>
        <dbReference type="EMBL" id="GAC44279.1"/>
    </source>
</evidence>
<comment type="caution">
    <text evidence="1">The sequence shown here is derived from an EMBL/GenBank/DDBJ whole genome shotgun (WGS) entry which is preliminary data.</text>
</comment>
<keyword evidence="2" id="KW-1185">Reference proteome</keyword>
<dbReference type="OrthoDB" id="2200242at2"/>
<sequence>MQTITNREQTQELSTDIHVITAEINAYKQIAGEAILEIGRRLKHVKENELIHGQYGNLLEAIEMDRSQAAKFAAYYTILSSRMYFCASNV</sequence>
<organism evidence="1 2">
    <name type="scientific">Paenibacillus popilliae ATCC 14706</name>
    <dbReference type="NCBI Taxonomy" id="1212764"/>
    <lineage>
        <taxon>Bacteria</taxon>
        <taxon>Bacillati</taxon>
        <taxon>Bacillota</taxon>
        <taxon>Bacilli</taxon>
        <taxon>Bacillales</taxon>
        <taxon>Paenibacillaceae</taxon>
        <taxon>Paenibacillus</taxon>
    </lineage>
</organism>
<name>M9M580_PAEPP</name>
<gene>
    <name evidence="1" type="ORF">PPOP_3682</name>
</gene>
<keyword evidence="1" id="KW-0808">Transferase</keyword>
<dbReference type="GO" id="GO:0016740">
    <property type="term" value="F:transferase activity"/>
    <property type="evidence" value="ECO:0007669"/>
    <property type="project" value="UniProtKB-KW"/>
</dbReference>
<accession>M9M580</accession>
<dbReference type="RefSeq" id="WP_006288075.1">
    <property type="nucleotide sequence ID" value="NZ_BALG01000416.1"/>
</dbReference>
<dbReference type="AlphaFoldDB" id="M9M580"/>
<proteinExistence type="predicted"/>
<protein>
    <submittedName>
        <fullName evidence="1">Dimethyladenosine transferase</fullName>
    </submittedName>
</protein>
<reference evidence="1 2" key="1">
    <citation type="submission" date="2012-10" db="EMBL/GenBank/DDBJ databases">
        <title>Draft Genome Sequence of Paenibacillus popilliae ATCC 14706T.</title>
        <authorList>
            <person name="Iiyama K."/>
            <person name="Mori K."/>
            <person name="Mon H."/>
            <person name="Chieda Y."/>
            <person name="Lee J.M."/>
            <person name="Kusakabe T."/>
            <person name="Tashiro K."/>
            <person name="Asano S."/>
            <person name="Yasunaga-Aoki C."/>
            <person name="Shimizu S."/>
        </authorList>
    </citation>
    <scope>NUCLEOTIDE SEQUENCE [LARGE SCALE GENOMIC DNA]</scope>
    <source>
        <strain evidence="1 2">ATCC 14706</strain>
    </source>
</reference>
<dbReference type="EMBL" id="BALG01000416">
    <property type="protein sequence ID" value="GAC44279.1"/>
    <property type="molecule type" value="Genomic_DNA"/>
</dbReference>
<evidence type="ECO:0000313" key="2">
    <source>
        <dbReference type="Proteomes" id="UP000029453"/>
    </source>
</evidence>
<dbReference type="Proteomes" id="UP000029453">
    <property type="component" value="Unassembled WGS sequence"/>
</dbReference>